<comment type="caution">
    <text evidence="1">The sequence shown here is derived from an EMBL/GenBank/DDBJ whole genome shotgun (WGS) entry which is preliminary data.</text>
</comment>
<dbReference type="EMBL" id="CAJNOJ010000068">
    <property type="protein sequence ID" value="CAF1021021.1"/>
    <property type="molecule type" value="Genomic_DNA"/>
</dbReference>
<gene>
    <name evidence="1" type="ORF">EDS130_LOCUS15895</name>
</gene>
<dbReference type="OrthoDB" id="10362281at2759"/>
<accession>A0A814I9W2</accession>
<dbReference type="AlphaFoldDB" id="A0A814I9W2"/>
<evidence type="ECO:0000313" key="1">
    <source>
        <dbReference type="EMBL" id="CAF1021021.1"/>
    </source>
</evidence>
<proteinExistence type="predicted"/>
<name>A0A814I9W2_ADIRI</name>
<protein>
    <submittedName>
        <fullName evidence="1">Uncharacterized protein</fullName>
    </submittedName>
</protein>
<dbReference type="Proteomes" id="UP000663852">
    <property type="component" value="Unassembled WGS sequence"/>
</dbReference>
<sequence length="68" mass="8155">MNDQRAEARDFIVWCADDLGNDIELGRYRTRKDAEKAMQQHIQQHNQQNQFQSYRIVDTNLGYKVVKR</sequence>
<evidence type="ECO:0000313" key="2">
    <source>
        <dbReference type="Proteomes" id="UP000663852"/>
    </source>
</evidence>
<organism evidence="1 2">
    <name type="scientific">Adineta ricciae</name>
    <name type="common">Rotifer</name>
    <dbReference type="NCBI Taxonomy" id="249248"/>
    <lineage>
        <taxon>Eukaryota</taxon>
        <taxon>Metazoa</taxon>
        <taxon>Spiralia</taxon>
        <taxon>Gnathifera</taxon>
        <taxon>Rotifera</taxon>
        <taxon>Eurotatoria</taxon>
        <taxon>Bdelloidea</taxon>
        <taxon>Adinetida</taxon>
        <taxon>Adinetidae</taxon>
        <taxon>Adineta</taxon>
    </lineage>
</organism>
<reference evidence="1" key="1">
    <citation type="submission" date="2021-02" db="EMBL/GenBank/DDBJ databases">
        <authorList>
            <person name="Nowell W R."/>
        </authorList>
    </citation>
    <scope>NUCLEOTIDE SEQUENCE</scope>
</reference>